<protein>
    <submittedName>
        <fullName evidence="1">Uncharacterized protein</fullName>
    </submittedName>
</protein>
<organism evidence="1 2">
    <name type="scientific">Avena sativa</name>
    <name type="common">Oat</name>
    <dbReference type="NCBI Taxonomy" id="4498"/>
    <lineage>
        <taxon>Eukaryota</taxon>
        <taxon>Viridiplantae</taxon>
        <taxon>Streptophyta</taxon>
        <taxon>Embryophyta</taxon>
        <taxon>Tracheophyta</taxon>
        <taxon>Spermatophyta</taxon>
        <taxon>Magnoliopsida</taxon>
        <taxon>Liliopsida</taxon>
        <taxon>Poales</taxon>
        <taxon>Poaceae</taxon>
        <taxon>BOP clade</taxon>
        <taxon>Pooideae</taxon>
        <taxon>Poodae</taxon>
        <taxon>Poeae</taxon>
        <taxon>Poeae Chloroplast Group 1 (Aveneae type)</taxon>
        <taxon>Aveninae</taxon>
        <taxon>Avena</taxon>
    </lineage>
</organism>
<proteinExistence type="predicted"/>
<dbReference type="EnsemblPlants" id="AVESA.00010b.r2.5AG0813310.1">
    <property type="protein sequence ID" value="AVESA.00010b.r2.5AG0813310.1.CDS"/>
    <property type="gene ID" value="AVESA.00010b.r2.5AG0813310"/>
</dbReference>
<keyword evidence="2" id="KW-1185">Reference proteome</keyword>
<reference evidence="1" key="1">
    <citation type="submission" date="2021-05" db="EMBL/GenBank/DDBJ databases">
        <authorList>
            <person name="Scholz U."/>
            <person name="Mascher M."/>
            <person name="Fiebig A."/>
        </authorList>
    </citation>
    <scope>NUCLEOTIDE SEQUENCE [LARGE SCALE GENOMIC DNA]</scope>
</reference>
<sequence length="533" mass="58608">MARPPSNADPHLLFRRTERLPSVIHSNLPDPPVSTTARLRAALTSDGVDRISSLPDSLLREIVSRLPAKDAARTAALAERWRGIWRSTPIVLVDAHLSNSARASSPDVTAVVSRILSEHPGPFRCVHLTRSSMDARQAHLRLWLRLLAARGVQELVLVNRPSPSEVPLPKTLFSISTLTRLYIGVWKFPDAAGLQGASFPHLRELGICSVAVESGDIDAVVARSPSLEILNIQGTMKGVRLCLVSNSLRCVQICAFVLESVDVVSAPCLERLILSECLNPAGGSCTRVKIGNVPKLSLFGYVEPAKYALEIQDTVIMAGIRTSASMMVTSVKTLSLKVRFGVHSEVKMVPAFLKCFPNVEALHIMSGKCDQPAGKLNVKFWEEVDPIVSARLRMKVMTFLDYHAQQDEIAFLQYIFENAQVLKYVLVSAINPRYTSLSMDDMTSTLYAMSDELWLSKFSFAVGGTHGPEGGEPWTFRRGANFSESDPLAPVKFIIRAGPETHQQKPQVGKTQKQKPHAGKTSQQKPQAGKHRN</sequence>
<name>A0ACD5XGP6_AVESA</name>
<accession>A0ACD5XGP6</accession>
<evidence type="ECO:0000313" key="1">
    <source>
        <dbReference type="EnsemblPlants" id="AVESA.00010b.r2.5AG0813310.1.CDS"/>
    </source>
</evidence>
<evidence type="ECO:0000313" key="2">
    <source>
        <dbReference type="Proteomes" id="UP001732700"/>
    </source>
</evidence>
<dbReference type="Proteomes" id="UP001732700">
    <property type="component" value="Chromosome 5A"/>
</dbReference>
<reference evidence="1" key="2">
    <citation type="submission" date="2025-09" db="UniProtKB">
        <authorList>
            <consortium name="EnsemblPlants"/>
        </authorList>
    </citation>
    <scope>IDENTIFICATION</scope>
</reference>